<evidence type="ECO:0000313" key="5">
    <source>
        <dbReference type="Proteomes" id="UP001169006"/>
    </source>
</evidence>
<keyword evidence="1" id="KW-0805">Transcription regulation</keyword>
<dbReference type="Gene3D" id="1.10.10.60">
    <property type="entry name" value="Homeodomain-like"/>
    <property type="match status" value="1"/>
</dbReference>
<dbReference type="InterPro" id="IPR002818">
    <property type="entry name" value="DJ-1/PfpI"/>
</dbReference>
<evidence type="ECO:0000256" key="2">
    <source>
        <dbReference type="ARBA" id="ARBA00023163"/>
    </source>
</evidence>
<dbReference type="PANTHER" id="PTHR43130:SF3">
    <property type="entry name" value="HTH-TYPE TRANSCRIPTIONAL REGULATOR RV1931C"/>
    <property type="match status" value="1"/>
</dbReference>
<evidence type="ECO:0000313" key="4">
    <source>
        <dbReference type="EMBL" id="MDO1582542.1"/>
    </source>
</evidence>
<organism evidence="4 5">
    <name type="scientific">Rhizobium oryzicola</name>
    <dbReference type="NCBI Taxonomy" id="1232668"/>
    <lineage>
        <taxon>Bacteria</taxon>
        <taxon>Pseudomonadati</taxon>
        <taxon>Pseudomonadota</taxon>
        <taxon>Alphaproteobacteria</taxon>
        <taxon>Hyphomicrobiales</taxon>
        <taxon>Rhizobiaceae</taxon>
        <taxon>Rhizobium/Agrobacterium group</taxon>
        <taxon>Rhizobium</taxon>
    </lineage>
</organism>
<sequence length="320" mass="35565">MVVAEIALLIYPDCQLAAIYGLTDLFTIASQWAAREPDQKRLRSIRVSHWRMQDDDVACVWDSHAGEPHQITHAIAPPSLIVPEKMQAMPAASQWMSSLHAQGVTLGSVCAGAFVLAETGLINHRRATTHWAFAETLAHRFPDVRVATEKMVIDDGDIMTAGGILAWTDLGLTLVAKLLGPGVMLATARFLLIEPPRLEQRAYSMFIPKFDHGDAEILRVQHHMHAHVEGNEGIPELAARAGLAERTFMRRFAKATGLRPTEYLQHIRIMKARDALELTNRPIDQIAWSVGYSDPAAFRKTFHKITGLLPAAYRQRFGVA</sequence>
<reference evidence="4" key="1">
    <citation type="journal article" date="2015" name="Int. J. Syst. Evol. Microbiol.">
        <title>Rhizobium oryzicola sp. nov., potential plant-growth-promoting endophytic bacteria isolated from rice roots.</title>
        <authorList>
            <person name="Zhang X.X."/>
            <person name="Gao J.S."/>
            <person name="Cao Y.H."/>
            <person name="Sheirdil R.A."/>
            <person name="Wang X.C."/>
            <person name="Zhang L."/>
        </authorList>
    </citation>
    <scope>NUCLEOTIDE SEQUENCE</scope>
    <source>
        <strain evidence="4">05753</strain>
    </source>
</reference>
<dbReference type="Pfam" id="PF12833">
    <property type="entry name" value="HTH_18"/>
    <property type="match status" value="1"/>
</dbReference>
<dbReference type="PROSITE" id="PS01124">
    <property type="entry name" value="HTH_ARAC_FAMILY_2"/>
    <property type="match status" value="1"/>
</dbReference>
<dbReference type="PANTHER" id="PTHR43130">
    <property type="entry name" value="ARAC-FAMILY TRANSCRIPTIONAL REGULATOR"/>
    <property type="match status" value="1"/>
</dbReference>
<gene>
    <name evidence="4" type="ORF">Q2T52_10570</name>
</gene>
<dbReference type="InterPro" id="IPR052158">
    <property type="entry name" value="INH-QAR"/>
</dbReference>
<dbReference type="Proteomes" id="UP001169006">
    <property type="component" value="Unassembled WGS sequence"/>
</dbReference>
<dbReference type="InterPro" id="IPR018060">
    <property type="entry name" value="HTH_AraC"/>
</dbReference>
<dbReference type="InterPro" id="IPR009057">
    <property type="entry name" value="Homeodomain-like_sf"/>
</dbReference>
<keyword evidence="5" id="KW-1185">Reference proteome</keyword>
<proteinExistence type="predicted"/>
<reference evidence="4" key="2">
    <citation type="submission" date="2023-07" db="EMBL/GenBank/DDBJ databases">
        <authorList>
            <person name="Sun H."/>
        </authorList>
    </citation>
    <scope>NUCLEOTIDE SEQUENCE</scope>
    <source>
        <strain evidence="4">05753</strain>
    </source>
</reference>
<keyword evidence="2" id="KW-0804">Transcription</keyword>
<dbReference type="SMART" id="SM00342">
    <property type="entry name" value="HTH_ARAC"/>
    <property type="match status" value="1"/>
</dbReference>
<evidence type="ECO:0000259" key="3">
    <source>
        <dbReference type="PROSITE" id="PS01124"/>
    </source>
</evidence>
<dbReference type="CDD" id="cd03138">
    <property type="entry name" value="GATase1_AraC_2"/>
    <property type="match status" value="1"/>
</dbReference>
<dbReference type="Pfam" id="PF01965">
    <property type="entry name" value="DJ-1_PfpI"/>
    <property type="match status" value="1"/>
</dbReference>
<evidence type="ECO:0000256" key="1">
    <source>
        <dbReference type="ARBA" id="ARBA00023015"/>
    </source>
</evidence>
<protein>
    <submittedName>
        <fullName evidence="4">GlxA family transcriptional regulator</fullName>
    </submittedName>
</protein>
<dbReference type="EMBL" id="JAUKWQ010000002">
    <property type="protein sequence ID" value="MDO1582542.1"/>
    <property type="molecule type" value="Genomic_DNA"/>
</dbReference>
<dbReference type="Gene3D" id="3.40.50.880">
    <property type="match status" value="1"/>
</dbReference>
<dbReference type="InterPro" id="IPR029062">
    <property type="entry name" value="Class_I_gatase-like"/>
</dbReference>
<name>A0ABT8SVS4_9HYPH</name>
<dbReference type="SUPFAM" id="SSF52317">
    <property type="entry name" value="Class I glutamine amidotransferase-like"/>
    <property type="match status" value="1"/>
</dbReference>
<accession>A0ABT8SVS4</accession>
<comment type="caution">
    <text evidence="4">The sequence shown here is derived from an EMBL/GenBank/DDBJ whole genome shotgun (WGS) entry which is preliminary data.</text>
</comment>
<dbReference type="SUPFAM" id="SSF46689">
    <property type="entry name" value="Homeodomain-like"/>
    <property type="match status" value="2"/>
</dbReference>
<feature type="domain" description="HTH araC/xylS-type" evidence="3">
    <location>
        <begin position="218"/>
        <end position="316"/>
    </location>
</feature>